<protein>
    <submittedName>
        <fullName evidence="2">Uncharacterized protein</fullName>
    </submittedName>
</protein>
<comment type="caution">
    <text evidence="2">The sequence shown here is derived from an EMBL/GenBank/DDBJ whole genome shotgun (WGS) entry which is preliminary data.</text>
</comment>
<name>A0A2S8FHD2_9BACT</name>
<evidence type="ECO:0000313" key="3">
    <source>
        <dbReference type="Proteomes" id="UP000239388"/>
    </source>
</evidence>
<dbReference type="EMBL" id="PUIB01000019">
    <property type="protein sequence ID" value="PQO31598.1"/>
    <property type="molecule type" value="Genomic_DNA"/>
</dbReference>
<evidence type="ECO:0000256" key="1">
    <source>
        <dbReference type="SAM" id="Coils"/>
    </source>
</evidence>
<reference evidence="2 3" key="1">
    <citation type="submission" date="2018-02" db="EMBL/GenBank/DDBJ databases">
        <title>Comparative genomes isolates from brazilian mangrove.</title>
        <authorList>
            <person name="Araujo J.E."/>
            <person name="Taketani R.G."/>
            <person name="Silva M.C.P."/>
            <person name="Loureco M.V."/>
            <person name="Andreote F.D."/>
        </authorList>
    </citation>
    <scope>NUCLEOTIDE SEQUENCE [LARGE SCALE GENOMIC DNA]</scope>
    <source>
        <strain evidence="2 3">NAP PRIS-MGV</strain>
    </source>
</reference>
<dbReference type="RefSeq" id="WP_105356659.1">
    <property type="nucleotide sequence ID" value="NZ_PUIB01000019.1"/>
</dbReference>
<dbReference type="OrthoDB" id="271886at2"/>
<feature type="coiled-coil region" evidence="1">
    <location>
        <begin position="70"/>
        <end position="104"/>
    </location>
</feature>
<dbReference type="Proteomes" id="UP000239388">
    <property type="component" value="Unassembled WGS sequence"/>
</dbReference>
<evidence type="ECO:0000313" key="2">
    <source>
        <dbReference type="EMBL" id="PQO31598.1"/>
    </source>
</evidence>
<proteinExistence type="predicted"/>
<gene>
    <name evidence="2" type="ORF">C5Y98_19470</name>
</gene>
<keyword evidence="1" id="KW-0175">Coiled coil</keyword>
<organism evidence="2 3">
    <name type="scientific">Blastopirellula marina</name>
    <dbReference type="NCBI Taxonomy" id="124"/>
    <lineage>
        <taxon>Bacteria</taxon>
        <taxon>Pseudomonadati</taxon>
        <taxon>Planctomycetota</taxon>
        <taxon>Planctomycetia</taxon>
        <taxon>Pirellulales</taxon>
        <taxon>Pirellulaceae</taxon>
        <taxon>Blastopirellula</taxon>
    </lineage>
</organism>
<sequence>MIKKIACTGIGAAVLAGLVFGTDAYSYISTTASRLSDNVKNSVPVEFELDRARKMITDLTPEIRRNMHLIAKEEVEVEKLQSRVSGLEKKLAASKSDIVRLKNDLDSDSTYFTYAGHEYSRNAVQTDLAGRFERFKTQDATRVKLESILRARQQGLDAARAKLDGMLTARRQLEVDVENLEARQKMVEVAQTSSKFAFDDSHLSKTKRLIDDIRTRIDVAERMVDVDGEMAGEIQLDEPANTDIGDEVANYFGLEAEVEEEEFAEIDTQAAEKLTKRIELSRLN</sequence>
<accession>A0A2S8FHD2</accession>
<dbReference type="AlphaFoldDB" id="A0A2S8FHD2"/>
<feature type="coiled-coil region" evidence="1">
    <location>
        <begin position="163"/>
        <end position="190"/>
    </location>
</feature>